<evidence type="ECO:0000256" key="1">
    <source>
        <dbReference type="SAM" id="Phobius"/>
    </source>
</evidence>
<keyword evidence="1" id="KW-0812">Transmembrane</keyword>
<dbReference type="EMBL" id="QEWR01000002">
    <property type="protein sequence ID" value="PWD84770.1"/>
    <property type="molecule type" value="Genomic_DNA"/>
</dbReference>
<keyword evidence="1" id="KW-1133">Transmembrane helix</keyword>
<dbReference type="AlphaFoldDB" id="A0A2U2ANI5"/>
<keyword evidence="1" id="KW-0472">Membrane</keyword>
<accession>A0A2U2ANI5</accession>
<gene>
    <name evidence="2" type="ORF">DC082_04385</name>
</gene>
<comment type="caution">
    <text evidence="2">The sequence shown here is derived from an EMBL/GenBank/DDBJ whole genome shotgun (WGS) entry which is preliminary data.</text>
</comment>
<evidence type="ECO:0000313" key="2">
    <source>
        <dbReference type="EMBL" id="PWD84770.1"/>
    </source>
</evidence>
<evidence type="ECO:0008006" key="4">
    <source>
        <dbReference type="Google" id="ProtNLM"/>
    </source>
</evidence>
<dbReference type="Proteomes" id="UP000244948">
    <property type="component" value="Unassembled WGS sequence"/>
</dbReference>
<proteinExistence type="predicted"/>
<dbReference type="RefSeq" id="WP_109235908.1">
    <property type="nucleotide sequence ID" value="NZ_BMXZ01000001.1"/>
</dbReference>
<reference evidence="2 3" key="1">
    <citation type="journal article" date="2018" name="Genome Announc.">
        <title>Ignatzschineria cameli sp. nov., isolated from necrotic foot tissue of dromedaries (Camelus dromedarius) and associated maggots (Wohlfahrtia species) in Dubai.</title>
        <authorList>
            <person name="Tsang C.C."/>
            <person name="Tang J.Y."/>
            <person name="Fong J.Y."/>
            <person name="Kinne J."/>
            <person name="Lee H.H."/>
            <person name="Joseph M."/>
            <person name="Jose S."/>
            <person name="Schuster R.K."/>
            <person name="Tang Y."/>
            <person name="Sivakumar S."/>
            <person name="Chen J.H."/>
            <person name="Teng J.L."/>
            <person name="Lau S.K."/>
            <person name="Wernery U."/>
            <person name="Woo P.C."/>
        </authorList>
    </citation>
    <scope>NUCLEOTIDE SEQUENCE [LARGE SCALE GENOMIC DNA]</scope>
    <source>
        <strain evidence="2 3">KCTC 22643</strain>
    </source>
</reference>
<protein>
    <recommendedName>
        <fullName evidence="4">DUF3149 domain-containing protein</fullName>
    </recommendedName>
</protein>
<name>A0A2U2ANI5_9GAMM</name>
<sequence>MMKLIGADPYFVGIVGFGVVFMIVMLGWLTWFFMKKAKEERENKDKQA</sequence>
<keyword evidence="3" id="KW-1185">Reference proteome</keyword>
<evidence type="ECO:0000313" key="3">
    <source>
        <dbReference type="Proteomes" id="UP000244948"/>
    </source>
</evidence>
<feature type="transmembrane region" description="Helical" evidence="1">
    <location>
        <begin position="12"/>
        <end position="34"/>
    </location>
</feature>
<organism evidence="2 3">
    <name type="scientific">Ignatzschineria indica</name>
    <dbReference type="NCBI Taxonomy" id="472583"/>
    <lineage>
        <taxon>Bacteria</taxon>
        <taxon>Pseudomonadati</taxon>
        <taxon>Pseudomonadota</taxon>
        <taxon>Gammaproteobacteria</taxon>
        <taxon>Cardiobacteriales</taxon>
        <taxon>Ignatzschineriaceae</taxon>
        <taxon>Ignatzschineria</taxon>
    </lineage>
</organism>